<dbReference type="SMART" id="SM00389">
    <property type="entry name" value="HOX"/>
    <property type="match status" value="1"/>
</dbReference>
<keyword evidence="2" id="KW-0479">Metal-binding</keyword>
<dbReference type="PANTHER" id="PTHR24208">
    <property type="entry name" value="LIM/HOMEOBOX PROTEIN LHX"/>
    <property type="match status" value="1"/>
</dbReference>
<dbReference type="Proteomes" id="UP001283361">
    <property type="component" value="Unassembled WGS sequence"/>
</dbReference>
<dbReference type="AlphaFoldDB" id="A0AAE0YLS1"/>
<evidence type="ECO:0000256" key="2">
    <source>
        <dbReference type="ARBA" id="ARBA00022723"/>
    </source>
</evidence>
<dbReference type="GO" id="GO:0046872">
    <property type="term" value="F:metal ion binding"/>
    <property type="evidence" value="ECO:0007669"/>
    <property type="project" value="UniProtKB-KW"/>
</dbReference>
<dbReference type="SUPFAM" id="SSF46689">
    <property type="entry name" value="Homeodomain-like"/>
    <property type="match status" value="1"/>
</dbReference>
<evidence type="ECO:0000313" key="14">
    <source>
        <dbReference type="Proteomes" id="UP001283361"/>
    </source>
</evidence>
<proteinExistence type="predicted"/>
<evidence type="ECO:0000256" key="1">
    <source>
        <dbReference type="ARBA" id="ARBA00004123"/>
    </source>
</evidence>
<comment type="subcellular location">
    <subcellularLocation>
        <location evidence="1 9 10">Nucleus</location>
    </subcellularLocation>
</comment>
<dbReference type="GO" id="GO:0030182">
    <property type="term" value="P:neuron differentiation"/>
    <property type="evidence" value="ECO:0007669"/>
    <property type="project" value="TreeGrafter"/>
</dbReference>
<sequence>MTPSSPQELQPPTERRADETFLESRSTPRSNCSVLRPRVVLIRRLLSGPRQTKLKLPPDHSTVLPLALWYMSKTQKNTQNVAPCVGLDNPDRPGDVLDRDGYPHQTPRQKRVRTSFKHHQLRTMKSYFALNHNPDAKDLKQLAQKTGLSKRVLQNLVFSICGLNWDLNSMIAKTLVCLGSRTQQCLLGHRVYEQLKTGWQGVKIEEEEWVGLGKGEERRKDDHHKLTSLLTGQLQRLSRLVREDNSPSHPQCIAQVYVARSGYIPGMPCGQKTGMEHRGLEKLYQLSSLTLLVKNLKQPRNSNNSSWKLHPQASIPESLDSAVWAFTLLGGRLQ</sequence>
<gene>
    <name evidence="13" type="ORF">RRG08_038639</name>
</gene>
<keyword evidence="3" id="KW-0677">Repeat</keyword>
<evidence type="ECO:0000256" key="3">
    <source>
        <dbReference type="ARBA" id="ARBA00022737"/>
    </source>
</evidence>
<dbReference type="PROSITE" id="PS50071">
    <property type="entry name" value="HOMEOBOX_2"/>
    <property type="match status" value="1"/>
</dbReference>
<dbReference type="EMBL" id="JAWDGP010005950">
    <property type="protein sequence ID" value="KAK3749253.1"/>
    <property type="molecule type" value="Genomic_DNA"/>
</dbReference>
<dbReference type="FunFam" id="1.10.10.60:FF:000027">
    <property type="entry name" value="LIM/homeobox protein Lhx9"/>
    <property type="match status" value="1"/>
</dbReference>
<evidence type="ECO:0000256" key="7">
    <source>
        <dbReference type="ARBA" id="ARBA00023155"/>
    </source>
</evidence>
<keyword evidence="4" id="KW-0862">Zinc</keyword>
<evidence type="ECO:0000256" key="10">
    <source>
        <dbReference type="RuleBase" id="RU000682"/>
    </source>
</evidence>
<dbReference type="InterPro" id="IPR001356">
    <property type="entry name" value="HD"/>
</dbReference>
<dbReference type="GO" id="GO:0005634">
    <property type="term" value="C:nucleus"/>
    <property type="evidence" value="ECO:0007669"/>
    <property type="project" value="UniProtKB-SubCell"/>
</dbReference>
<keyword evidence="6 9" id="KW-0238">DNA-binding</keyword>
<dbReference type="PANTHER" id="PTHR24208:SF168">
    <property type="entry name" value="PROTEIN APTEROUS"/>
    <property type="match status" value="1"/>
</dbReference>
<evidence type="ECO:0000256" key="4">
    <source>
        <dbReference type="ARBA" id="ARBA00022833"/>
    </source>
</evidence>
<dbReference type="Pfam" id="PF00046">
    <property type="entry name" value="Homeodomain"/>
    <property type="match status" value="1"/>
</dbReference>
<dbReference type="Gene3D" id="1.10.10.60">
    <property type="entry name" value="Homeodomain-like"/>
    <property type="match status" value="1"/>
</dbReference>
<feature type="DNA-binding region" description="Homeobox" evidence="9">
    <location>
        <begin position="109"/>
        <end position="155"/>
    </location>
</feature>
<dbReference type="InterPro" id="IPR009057">
    <property type="entry name" value="Homeodomain-like_sf"/>
</dbReference>
<evidence type="ECO:0000313" key="13">
    <source>
        <dbReference type="EMBL" id="KAK3749253.1"/>
    </source>
</evidence>
<comment type="caution">
    <text evidence="13">The sequence shown here is derived from an EMBL/GenBank/DDBJ whole genome shotgun (WGS) entry which is preliminary data.</text>
</comment>
<accession>A0AAE0YLS1</accession>
<feature type="compositionally biased region" description="Polar residues" evidence="11">
    <location>
        <begin position="1"/>
        <end position="10"/>
    </location>
</feature>
<evidence type="ECO:0000256" key="8">
    <source>
        <dbReference type="ARBA" id="ARBA00023242"/>
    </source>
</evidence>
<feature type="region of interest" description="Disordered" evidence="11">
    <location>
        <begin position="1"/>
        <end position="29"/>
    </location>
</feature>
<dbReference type="GO" id="GO:0000981">
    <property type="term" value="F:DNA-binding transcription factor activity, RNA polymerase II-specific"/>
    <property type="evidence" value="ECO:0007669"/>
    <property type="project" value="TreeGrafter"/>
</dbReference>
<dbReference type="InterPro" id="IPR050453">
    <property type="entry name" value="LIM_Homeobox_TF"/>
</dbReference>
<keyword evidence="7 9" id="KW-0371">Homeobox</keyword>
<name>A0AAE0YLS1_9GAST</name>
<evidence type="ECO:0000256" key="9">
    <source>
        <dbReference type="PROSITE-ProRule" id="PRU00108"/>
    </source>
</evidence>
<protein>
    <recommendedName>
        <fullName evidence="12">Homeobox domain-containing protein</fullName>
    </recommendedName>
</protein>
<feature type="domain" description="Homeobox" evidence="12">
    <location>
        <begin position="107"/>
        <end position="154"/>
    </location>
</feature>
<keyword evidence="14" id="KW-1185">Reference proteome</keyword>
<evidence type="ECO:0000256" key="11">
    <source>
        <dbReference type="SAM" id="MobiDB-lite"/>
    </source>
</evidence>
<organism evidence="13 14">
    <name type="scientific">Elysia crispata</name>
    <name type="common">lettuce slug</name>
    <dbReference type="NCBI Taxonomy" id="231223"/>
    <lineage>
        <taxon>Eukaryota</taxon>
        <taxon>Metazoa</taxon>
        <taxon>Spiralia</taxon>
        <taxon>Lophotrochozoa</taxon>
        <taxon>Mollusca</taxon>
        <taxon>Gastropoda</taxon>
        <taxon>Heterobranchia</taxon>
        <taxon>Euthyneura</taxon>
        <taxon>Panpulmonata</taxon>
        <taxon>Sacoglossa</taxon>
        <taxon>Placobranchoidea</taxon>
        <taxon>Plakobranchidae</taxon>
        <taxon>Elysia</taxon>
    </lineage>
</organism>
<evidence type="ECO:0000259" key="12">
    <source>
        <dbReference type="PROSITE" id="PS50071"/>
    </source>
</evidence>
<keyword evidence="8 9" id="KW-0539">Nucleus</keyword>
<dbReference type="CDD" id="cd00086">
    <property type="entry name" value="homeodomain"/>
    <property type="match status" value="1"/>
</dbReference>
<evidence type="ECO:0000256" key="5">
    <source>
        <dbReference type="ARBA" id="ARBA00023038"/>
    </source>
</evidence>
<reference evidence="13" key="1">
    <citation type="journal article" date="2023" name="G3 (Bethesda)">
        <title>A reference genome for the long-term kleptoplast-retaining sea slug Elysia crispata morphotype clarki.</title>
        <authorList>
            <person name="Eastman K.E."/>
            <person name="Pendleton A.L."/>
            <person name="Shaikh M.A."/>
            <person name="Suttiyut T."/>
            <person name="Ogas R."/>
            <person name="Tomko P."/>
            <person name="Gavelis G."/>
            <person name="Widhalm J.R."/>
            <person name="Wisecaver J.H."/>
        </authorList>
    </citation>
    <scope>NUCLEOTIDE SEQUENCE</scope>
    <source>
        <strain evidence="13">ECLA1</strain>
    </source>
</reference>
<dbReference type="GO" id="GO:0000977">
    <property type="term" value="F:RNA polymerase II transcription regulatory region sequence-specific DNA binding"/>
    <property type="evidence" value="ECO:0007669"/>
    <property type="project" value="TreeGrafter"/>
</dbReference>
<evidence type="ECO:0000256" key="6">
    <source>
        <dbReference type="ARBA" id="ARBA00023125"/>
    </source>
</evidence>
<keyword evidence="5" id="KW-0440">LIM domain</keyword>